<protein>
    <submittedName>
        <fullName evidence="2">Class I SAM-dependent methyltransferase</fullName>
    </submittedName>
</protein>
<evidence type="ECO:0000313" key="2">
    <source>
        <dbReference type="EMBL" id="QIO07751.1"/>
    </source>
</evidence>
<gene>
    <name evidence="2" type="ORF">G8D99_01015</name>
</gene>
<dbReference type="EMBL" id="CP049916">
    <property type="protein sequence ID" value="QIO07751.1"/>
    <property type="molecule type" value="Genomic_DNA"/>
</dbReference>
<organism evidence="2 3">
    <name type="scientific">Acinetobacter lanii</name>
    <dbReference type="NCBI Taxonomy" id="2715163"/>
    <lineage>
        <taxon>Bacteria</taxon>
        <taxon>Pseudomonadati</taxon>
        <taxon>Pseudomonadota</taxon>
        <taxon>Gammaproteobacteria</taxon>
        <taxon>Moraxellales</taxon>
        <taxon>Moraxellaceae</taxon>
        <taxon>Acinetobacter</taxon>
    </lineage>
</organism>
<dbReference type="GO" id="GO:0008168">
    <property type="term" value="F:methyltransferase activity"/>
    <property type="evidence" value="ECO:0007669"/>
    <property type="project" value="UniProtKB-KW"/>
</dbReference>
<keyword evidence="2" id="KW-0808">Transferase</keyword>
<dbReference type="InterPro" id="IPR041698">
    <property type="entry name" value="Methyltransf_25"/>
</dbReference>
<accession>A0A6G8S0U5</accession>
<dbReference type="InterPro" id="IPR029063">
    <property type="entry name" value="SAM-dependent_MTases_sf"/>
</dbReference>
<reference evidence="2 3" key="1">
    <citation type="submission" date="2020-03" db="EMBL/GenBank/DDBJ databases">
        <authorList>
            <person name="Zhu W."/>
        </authorList>
    </citation>
    <scope>NUCLEOTIDE SEQUENCE [LARGE SCALE GENOMIC DNA]</scope>
    <source>
        <strain evidence="2 3">185</strain>
    </source>
</reference>
<dbReference type="CDD" id="cd02440">
    <property type="entry name" value="AdoMet_MTases"/>
    <property type="match status" value="1"/>
</dbReference>
<dbReference type="RefSeq" id="WP_166321809.1">
    <property type="nucleotide sequence ID" value="NZ_CP049916.1"/>
</dbReference>
<dbReference type="SUPFAM" id="SSF53335">
    <property type="entry name" value="S-adenosyl-L-methionine-dependent methyltransferases"/>
    <property type="match status" value="1"/>
</dbReference>
<evidence type="ECO:0000313" key="3">
    <source>
        <dbReference type="Proteomes" id="UP000501939"/>
    </source>
</evidence>
<sequence>MKWFQALLQNTPQHKYAINAVMLGDASESAWTNLGYWQVQNDAYPHACETLAQQLADAIDLNSKDRVLDLGCGQGASLHLWKSHYQVTHIEAVDIQPACVDKIIHSMPFIHNVMCGSFLNLNGCDFEFKFDAVLCIDAAYHSDLNSFLNSVKSVLNSKARIGFHYLVLTEKYATLNSFEKLKLSALLKSADIQLKHLNSYAETENIIGSFGFEKIQIENLSRPVLQGFADYIQQSSQQQAQKKLQGQWSLDRFKIEMTAKLCQKLYADGLVDYVQICAVNA</sequence>
<name>A0A6G8S0U5_9GAMM</name>
<proteinExistence type="predicted"/>
<keyword evidence="3" id="KW-1185">Reference proteome</keyword>
<dbReference type="Pfam" id="PF13649">
    <property type="entry name" value="Methyltransf_25"/>
    <property type="match status" value="1"/>
</dbReference>
<dbReference type="Proteomes" id="UP000501939">
    <property type="component" value="Chromosome"/>
</dbReference>
<dbReference type="AlphaFoldDB" id="A0A6G8S0U5"/>
<evidence type="ECO:0000259" key="1">
    <source>
        <dbReference type="Pfam" id="PF13649"/>
    </source>
</evidence>
<dbReference type="GO" id="GO:0032259">
    <property type="term" value="P:methylation"/>
    <property type="evidence" value="ECO:0007669"/>
    <property type="project" value="UniProtKB-KW"/>
</dbReference>
<keyword evidence="2" id="KW-0489">Methyltransferase</keyword>
<dbReference type="Gene3D" id="3.40.50.150">
    <property type="entry name" value="Vaccinia Virus protein VP39"/>
    <property type="match status" value="1"/>
</dbReference>
<feature type="domain" description="Methyltransferase" evidence="1">
    <location>
        <begin position="67"/>
        <end position="156"/>
    </location>
</feature>
<dbReference type="KEGG" id="alj:G8D99_01015"/>